<evidence type="ECO:0000313" key="3">
    <source>
        <dbReference type="Proteomes" id="UP000321058"/>
    </source>
</evidence>
<dbReference type="PANTHER" id="PTHR42928">
    <property type="entry name" value="TRICARBOXYLATE-BINDING PROTEIN"/>
    <property type="match status" value="1"/>
</dbReference>
<proteinExistence type="inferred from homology"/>
<evidence type="ECO:0000313" key="2">
    <source>
        <dbReference type="EMBL" id="GEP53205.1"/>
    </source>
</evidence>
<dbReference type="InterPro" id="IPR005064">
    <property type="entry name" value="BUG"/>
</dbReference>
<name>A0A512N2I6_9HYPH</name>
<dbReference type="PIRSF" id="PIRSF017082">
    <property type="entry name" value="YflP"/>
    <property type="match status" value="1"/>
</dbReference>
<accession>A0A512N2I6</accession>
<comment type="caution">
    <text evidence="2">The sequence shown here is derived from an EMBL/GenBank/DDBJ whole genome shotgun (WGS) entry which is preliminary data.</text>
</comment>
<dbReference type="EMBL" id="BKAJ01000004">
    <property type="protein sequence ID" value="GEP53205.1"/>
    <property type="molecule type" value="Genomic_DNA"/>
</dbReference>
<reference evidence="2 3" key="1">
    <citation type="submission" date="2019-07" db="EMBL/GenBank/DDBJ databases">
        <title>Whole genome shotgun sequence of Reyranella soli NBRC 108950.</title>
        <authorList>
            <person name="Hosoyama A."/>
            <person name="Uohara A."/>
            <person name="Ohji S."/>
            <person name="Ichikawa N."/>
        </authorList>
    </citation>
    <scope>NUCLEOTIDE SEQUENCE [LARGE SCALE GENOMIC DNA]</scope>
    <source>
        <strain evidence="2 3">NBRC 108950</strain>
    </source>
</reference>
<organism evidence="2 3">
    <name type="scientific">Reyranella soli</name>
    <dbReference type="NCBI Taxonomy" id="1230389"/>
    <lineage>
        <taxon>Bacteria</taxon>
        <taxon>Pseudomonadati</taxon>
        <taxon>Pseudomonadota</taxon>
        <taxon>Alphaproteobacteria</taxon>
        <taxon>Hyphomicrobiales</taxon>
        <taxon>Reyranellaceae</taxon>
        <taxon>Reyranella</taxon>
    </lineage>
</organism>
<protein>
    <submittedName>
        <fullName evidence="2">ABC transporter substrate-binding protein</fullName>
    </submittedName>
</protein>
<sequence length="307" mass="32112">MTDAARAAGWPDKTIAMIVPYPAGGGSDTFARPVAAAMADLLKQSIVIDNKSGAGGTVGTAVAARAPADGYTLLLGDTGLTYASEVYAKTGFDFDRDFVPISAVARVPYVLVVNPAKLNVATLADFIAAAKKAPSGIDVGSAGLGSVTHLAIGLFEEKTGTRLNDAPYRGGAPMLQDLLAGQVAAAFVVAGAIAPHVKAGKLRALGVASRRREPLLPDVPTMDEAGLPDFRATIWFGLFAPRKTPDAILDRLHAATQAALEGEKIKAMWIEQGARVEPESRADFARFVAADSERWSRIAKAANIKME</sequence>
<dbReference type="Proteomes" id="UP000321058">
    <property type="component" value="Unassembled WGS sequence"/>
</dbReference>
<dbReference type="AlphaFoldDB" id="A0A512N2I6"/>
<dbReference type="RefSeq" id="WP_170302788.1">
    <property type="nucleotide sequence ID" value="NZ_BKAJ01000004.1"/>
</dbReference>
<gene>
    <name evidence="2" type="ORF">RSO01_03710</name>
</gene>
<evidence type="ECO:0000256" key="1">
    <source>
        <dbReference type="ARBA" id="ARBA00006987"/>
    </source>
</evidence>
<dbReference type="Gene3D" id="3.40.190.10">
    <property type="entry name" value="Periplasmic binding protein-like II"/>
    <property type="match status" value="1"/>
</dbReference>
<dbReference type="SUPFAM" id="SSF53850">
    <property type="entry name" value="Periplasmic binding protein-like II"/>
    <property type="match status" value="1"/>
</dbReference>
<dbReference type="Gene3D" id="3.40.190.150">
    <property type="entry name" value="Bordetella uptake gene, domain 1"/>
    <property type="match status" value="1"/>
</dbReference>
<comment type="similarity">
    <text evidence="1">Belongs to the UPF0065 (bug) family.</text>
</comment>
<dbReference type="Pfam" id="PF03401">
    <property type="entry name" value="TctC"/>
    <property type="match status" value="1"/>
</dbReference>
<dbReference type="InterPro" id="IPR042100">
    <property type="entry name" value="Bug_dom1"/>
</dbReference>
<keyword evidence="3" id="KW-1185">Reference proteome</keyword>
<dbReference type="PANTHER" id="PTHR42928:SF5">
    <property type="entry name" value="BLR1237 PROTEIN"/>
    <property type="match status" value="1"/>
</dbReference>